<evidence type="ECO:0000256" key="2">
    <source>
        <dbReference type="SAM" id="MobiDB-lite"/>
    </source>
</evidence>
<accession>A0ABP1FIZ7</accession>
<organism evidence="3 4">
    <name type="scientific">Coccomyxa viridis</name>
    <dbReference type="NCBI Taxonomy" id="1274662"/>
    <lineage>
        <taxon>Eukaryota</taxon>
        <taxon>Viridiplantae</taxon>
        <taxon>Chlorophyta</taxon>
        <taxon>core chlorophytes</taxon>
        <taxon>Trebouxiophyceae</taxon>
        <taxon>Trebouxiophyceae incertae sedis</taxon>
        <taxon>Coccomyxaceae</taxon>
        <taxon>Coccomyxa</taxon>
    </lineage>
</organism>
<proteinExistence type="inferred from homology"/>
<dbReference type="InterPro" id="IPR009829">
    <property type="entry name" value="SKA1"/>
</dbReference>
<name>A0ABP1FIZ7_9CHLO</name>
<comment type="similarity">
    <text evidence="1">Belongs to the SKA1 family.</text>
</comment>
<dbReference type="InterPro" id="IPR042031">
    <property type="entry name" value="SKA1_MBD_sf"/>
</dbReference>
<dbReference type="PANTHER" id="PTHR28573:SF1">
    <property type="entry name" value="SPINDLE AND KINETOCHORE-ASSOCIATED PROTEIN 1"/>
    <property type="match status" value="1"/>
</dbReference>
<sequence length="220" mass="23954">MAREKADLPKLHAVLDAARAHHAELTFIAEHLPQYLPGQTARPSGPVTRSAAAAAGTSGQGDEQDENASLAANNQRPVSGDAADKKKRRQTAPRRYVTQQELASLSTYMTARLSLEKVNAAVDDAAVMAEDVARLLSAARSKGRLTTAERKRAQALMISVAGKEGVKGHHWFMEADMKQTQTLRPDKTGKALLTVLRHLGRLHEVRMSVDGTMQQVYVLQ</sequence>
<dbReference type="Proteomes" id="UP001497392">
    <property type="component" value="Unassembled WGS sequence"/>
</dbReference>
<dbReference type="Pfam" id="PF07160">
    <property type="entry name" value="SKA1"/>
    <property type="match status" value="1"/>
</dbReference>
<dbReference type="Gene3D" id="1.10.10.1890">
    <property type="entry name" value="Ska1 microtubule binding domain-like"/>
    <property type="match status" value="1"/>
</dbReference>
<evidence type="ECO:0000256" key="1">
    <source>
        <dbReference type="ARBA" id="ARBA00006836"/>
    </source>
</evidence>
<keyword evidence="4" id="KW-1185">Reference proteome</keyword>
<evidence type="ECO:0000313" key="4">
    <source>
        <dbReference type="Proteomes" id="UP001497392"/>
    </source>
</evidence>
<dbReference type="EMBL" id="CAXHTA020000002">
    <property type="protein sequence ID" value="CAL5219940.1"/>
    <property type="molecule type" value="Genomic_DNA"/>
</dbReference>
<protein>
    <submittedName>
        <fullName evidence="3">G1872 protein</fullName>
    </submittedName>
</protein>
<feature type="region of interest" description="Disordered" evidence="2">
    <location>
        <begin position="38"/>
        <end position="97"/>
    </location>
</feature>
<reference evidence="3 4" key="1">
    <citation type="submission" date="2024-06" db="EMBL/GenBank/DDBJ databases">
        <authorList>
            <person name="Kraege A."/>
            <person name="Thomma B."/>
        </authorList>
    </citation>
    <scope>NUCLEOTIDE SEQUENCE [LARGE SCALE GENOMIC DNA]</scope>
</reference>
<evidence type="ECO:0000313" key="3">
    <source>
        <dbReference type="EMBL" id="CAL5219940.1"/>
    </source>
</evidence>
<dbReference type="PANTHER" id="PTHR28573">
    <property type="entry name" value="SPINDLE AND KINETOCHORE-ASSOCIATED PROTEIN 1"/>
    <property type="match status" value="1"/>
</dbReference>
<comment type="caution">
    <text evidence="3">The sequence shown here is derived from an EMBL/GenBank/DDBJ whole genome shotgun (WGS) entry which is preliminary data.</text>
</comment>
<gene>
    <name evidence="3" type="primary">g1872</name>
    <name evidence="3" type="ORF">VP750_LOCUS1599</name>
</gene>